<dbReference type="Pfam" id="PF20181">
    <property type="entry name" value="DUF6544"/>
    <property type="match status" value="1"/>
</dbReference>
<dbReference type="EMBL" id="JARPTC010000012">
    <property type="protein sequence ID" value="MDO7787358.1"/>
    <property type="molecule type" value="Genomic_DNA"/>
</dbReference>
<keyword evidence="3" id="KW-1185">Reference proteome</keyword>
<keyword evidence="1" id="KW-0812">Transmembrane</keyword>
<name>A0AAW7ZCC7_9FIRM</name>
<reference evidence="2" key="2">
    <citation type="submission" date="2023-03" db="EMBL/GenBank/DDBJ databases">
        <authorList>
            <person name="Zhang Z."/>
        </authorList>
    </citation>
    <scope>NUCLEOTIDE SEQUENCE</scope>
    <source>
        <strain evidence="2">DSA</strain>
    </source>
</reference>
<evidence type="ECO:0000313" key="2">
    <source>
        <dbReference type="EMBL" id="MDO7787358.1"/>
    </source>
</evidence>
<accession>A0AAW7ZCC7</accession>
<organism evidence="2 3">
    <name type="scientific">Desulforamulus aquiferis</name>
    <dbReference type="NCBI Taxonomy" id="1397668"/>
    <lineage>
        <taxon>Bacteria</taxon>
        <taxon>Bacillati</taxon>
        <taxon>Bacillota</taxon>
        <taxon>Clostridia</taxon>
        <taxon>Eubacteriales</taxon>
        <taxon>Peptococcaceae</taxon>
        <taxon>Desulforamulus</taxon>
    </lineage>
</organism>
<dbReference type="InterPro" id="IPR046674">
    <property type="entry name" value="DUF6544"/>
</dbReference>
<evidence type="ECO:0000313" key="3">
    <source>
        <dbReference type="Proteomes" id="UP001172911"/>
    </source>
</evidence>
<keyword evidence="1" id="KW-1133">Transmembrane helix</keyword>
<proteinExistence type="predicted"/>
<comment type="caution">
    <text evidence="2">The sequence shown here is derived from an EMBL/GenBank/DDBJ whole genome shotgun (WGS) entry which is preliminary data.</text>
</comment>
<gene>
    <name evidence="2" type="ORF">P6N53_09020</name>
</gene>
<protein>
    <submittedName>
        <fullName evidence="2">Uncharacterized protein</fullName>
    </submittedName>
</protein>
<dbReference type="RefSeq" id="WP_304542501.1">
    <property type="nucleotide sequence ID" value="NZ_JARPTC010000012.1"/>
</dbReference>
<dbReference type="Proteomes" id="UP001172911">
    <property type="component" value="Unassembled WGS sequence"/>
</dbReference>
<reference evidence="2" key="1">
    <citation type="journal article" date="2023" name="J. Hazard. Mater.">
        <title>Anaerobic biodegradation of pyrene and benzo[a]pyrene by a new sulfate-reducing Desulforamulus aquiferis strain DSA.</title>
        <authorList>
            <person name="Zhang Z."/>
            <person name="Sun J."/>
            <person name="Gong X."/>
            <person name="Wang C."/>
            <person name="Wang H."/>
        </authorList>
    </citation>
    <scope>NUCLEOTIDE SEQUENCE</scope>
    <source>
        <strain evidence="2">DSA</strain>
    </source>
</reference>
<dbReference type="AlphaFoldDB" id="A0AAW7ZCC7"/>
<evidence type="ECO:0000256" key="1">
    <source>
        <dbReference type="SAM" id="Phobius"/>
    </source>
</evidence>
<sequence>MPKLLLIIFLVLIIVIFAVITASLVGNYLFNQKVKQELEQLLAGSGDSVGQIIEKKDLAGLPLCVQNWLQYSQIIGKERITTVYSKQSAQLRLKENQPWMPAETEYFYTTNPPGFIWRAKIKAAPLIHIAGRDMFTEGKGNMLIKILSLFTVADARGEEIDQGTQLRYLGEIVWYPTAALCDYIKWEEIDTHSARATMSYDGLSTSGVFEFNDLGEVTSFSADRYMAVDGKYVLEKWLVTMKDYREFEGIRVPTRGEVVWRLNTGDFSWYHFELNHIEFNKPVVD</sequence>
<keyword evidence="1" id="KW-0472">Membrane</keyword>
<feature type="transmembrane region" description="Helical" evidence="1">
    <location>
        <begin position="6"/>
        <end position="30"/>
    </location>
</feature>